<keyword evidence="7 8" id="KW-0119">Carbohydrate metabolism</keyword>
<dbReference type="PANTHER" id="PTHR10091:SF0">
    <property type="entry name" value="GALACTOSE MUTAROTASE"/>
    <property type="match status" value="1"/>
</dbReference>
<dbReference type="PANTHER" id="PTHR10091">
    <property type="entry name" value="ALDOSE-1-EPIMERASE"/>
    <property type="match status" value="1"/>
</dbReference>
<keyword evidence="6 8" id="KW-0413">Isomerase</keyword>
<feature type="binding site" evidence="10">
    <location>
        <position position="247"/>
    </location>
    <ligand>
        <name>beta-D-galactose</name>
        <dbReference type="ChEBI" id="CHEBI:27667"/>
    </ligand>
</feature>
<evidence type="ECO:0000256" key="6">
    <source>
        <dbReference type="ARBA" id="ARBA00023235"/>
    </source>
</evidence>
<dbReference type="AlphaFoldDB" id="A0A1H0Y2A2"/>
<dbReference type="Gene3D" id="2.70.98.10">
    <property type="match status" value="1"/>
</dbReference>
<dbReference type="InterPro" id="IPR014718">
    <property type="entry name" value="GH-type_carb-bd"/>
</dbReference>
<evidence type="ECO:0000256" key="9">
    <source>
        <dbReference type="PIRSR" id="PIRSR005096-1"/>
    </source>
</evidence>
<dbReference type="CDD" id="cd09019">
    <property type="entry name" value="galactose_mutarotase_like"/>
    <property type="match status" value="1"/>
</dbReference>
<evidence type="ECO:0000256" key="2">
    <source>
        <dbReference type="ARBA" id="ARBA00005028"/>
    </source>
</evidence>
<dbReference type="InterPro" id="IPR011013">
    <property type="entry name" value="Gal_mutarotase_sf_dom"/>
</dbReference>
<evidence type="ECO:0000256" key="1">
    <source>
        <dbReference type="ARBA" id="ARBA00001614"/>
    </source>
</evidence>
<dbReference type="EC" id="5.1.3.3" evidence="4 8"/>
<dbReference type="EMBL" id="FNJW01000008">
    <property type="protein sequence ID" value="SDQ09191.1"/>
    <property type="molecule type" value="Genomic_DNA"/>
</dbReference>
<dbReference type="SUPFAM" id="SSF74650">
    <property type="entry name" value="Galactose mutarotase-like"/>
    <property type="match status" value="1"/>
</dbReference>
<dbReference type="GO" id="GO:0006006">
    <property type="term" value="P:glucose metabolic process"/>
    <property type="evidence" value="ECO:0007669"/>
    <property type="project" value="TreeGrafter"/>
</dbReference>
<dbReference type="InterPro" id="IPR018052">
    <property type="entry name" value="Ald1_epimerase_CS"/>
</dbReference>
<dbReference type="InterPro" id="IPR015443">
    <property type="entry name" value="Aldose_1-epimerase"/>
</dbReference>
<feature type="active site" description="Proton acceptor" evidence="9">
    <location>
        <position position="306"/>
    </location>
</feature>
<gene>
    <name evidence="12" type="ORF">SAMN04487752_0649</name>
</gene>
<evidence type="ECO:0000256" key="3">
    <source>
        <dbReference type="ARBA" id="ARBA00006206"/>
    </source>
</evidence>
<dbReference type="InterPro" id="IPR008183">
    <property type="entry name" value="Aldose_1/G6P_1-epimerase"/>
</dbReference>
<sequence length="341" mass="39134">MYGVKRLDARKQHYGWYEEQEVFEYVLTNDRQAVFRCIDYGAVVTGIEVPDQFGKIENVVLGFKQFEDYVNDSPYFGAVVGRVAGRIADGAWSDYQLTKNEGQHHIHGGNHTFSQRVWESRVVKEQDKIGVAFSLVSPDGDNGYPGNLHVTVTYFWTNENVWEMLVTAETDQVTIFNPTNHTYFNLSGHTKRDILNHTLQMNARNYAEINESKLPTGRLLPVANTAFDFRKPKKMKTAIKERPKGFDTPFKLSGDKTIQLHDPDSGRTLVMETDREAVVVFSTTGMEEDYLVDDEKMSSHRGIALETQELPDAVNHSEFCSIVIEPEKTYRYWTKYLFTTQ</sequence>
<dbReference type="PROSITE" id="PS00545">
    <property type="entry name" value="ALDOSE_1_EPIMERASE"/>
    <property type="match status" value="1"/>
</dbReference>
<evidence type="ECO:0000256" key="5">
    <source>
        <dbReference type="ARBA" id="ARBA00014165"/>
    </source>
</evidence>
<feature type="binding site" evidence="11">
    <location>
        <begin position="181"/>
        <end position="183"/>
    </location>
    <ligand>
        <name>beta-D-galactose</name>
        <dbReference type="ChEBI" id="CHEBI:27667"/>
    </ligand>
</feature>
<dbReference type="InterPro" id="IPR047215">
    <property type="entry name" value="Galactose_mutarotase-like"/>
</dbReference>
<proteinExistence type="inferred from homology"/>
<accession>A0A1H0Y2A2</accession>
<evidence type="ECO:0000256" key="8">
    <source>
        <dbReference type="PIRNR" id="PIRNR005096"/>
    </source>
</evidence>
<comment type="pathway">
    <text evidence="2 8">Carbohydrate metabolism; hexose metabolism.</text>
</comment>
<dbReference type="GO" id="GO:0033499">
    <property type="term" value="P:galactose catabolic process via UDP-galactose, Leloir pathway"/>
    <property type="evidence" value="ECO:0007669"/>
    <property type="project" value="TreeGrafter"/>
</dbReference>
<organism evidence="12 13">
    <name type="scientific">Carnobacterium viridans</name>
    <dbReference type="NCBI Taxonomy" id="174587"/>
    <lineage>
        <taxon>Bacteria</taxon>
        <taxon>Bacillati</taxon>
        <taxon>Bacillota</taxon>
        <taxon>Bacilli</taxon>
        <taxon>Lactobacillales</taxon>
        <taxon>Carnobacteriaceae</taxon>
        <taxon>Carnobacterium</taxon>
    </lineage>
</organism>
<evidence type="ECO:0000256" key="10">
    <source>
        <dbReference type="PIRSR" id="PIRSR005096-2"/>
    </source>
</evidence>
<evidence type="ECO:0000256" key="7">
    <source>
        <dbReference type="ARBA" id="ARBA00023277"/>
    </source>
</evidence>
<dbReference type="UniPathway" id="UPA00242"/>
<dbReference type="Pfam" id="PF01263">
    <property type="entry name" value="Aldose_epim"/>
    <property type="match status" value="1"/>
</dbReference>
<dbReference type="GO" id="GO:0004034">
    <property type="term" value="F:aldose 1-epimerase activity"/>
    <property type="evidence" value="ECO:0007669"/>
    <property type="project" value="UniProtKB-EC"/>
</dbReference>
<reference evidence="13" key="1">
    <citation type="submission" date="2016-10" db="EMBL/GenBank/DDBJ databases">
        <authorList>
            <person name="Varghese N."/>
            <person name="Submissions S."/>
        </authorList>
    </citation>
    <scope>NUCLEOTIDE SEQUENCE [LARGE SCALE GENOMIC DNA]</scope>
    <source>
        <strain evidence="13">MPL-11</strain>
    </source>
</reference>
<dbReference type="GO" id="GO:0005737">
    <property type="term" value="C:cytoplasm"/>
    <property type="evidence" value="ECO:0007669"/>
    <property type="project" value="TreeGrafter"/>
</dbReference>
<evidence type="ECO:0000313" key="13">
    <source>
        <dbReference type="Proteomes" id="UP000199481"/>
    </source>
</evidence>
<comment type="similarity">
    <text evidence="3 8">Belongs to the aldose epimerase family.</text>
</comment>
<evidence type="ECO:0000256" key="4">
    <source>
        <dbReference type="ARBA" id="ARBA00013185"/>
    </source>
</evidence>
<dbReference type="Proteomes" id="UP000199481">
    <property type="component" value="Unassembled WGS sequence"/>
</dbReference>
<evidence type="ECO:0000313" key="12">
    <source>
        <dbReference type="EMBL" id="SDQ09191.1"/>
    </source>
</evidence>
<protein>
    <recommendedName>
        <fullName evidence="5 8">Aldose 1-epimerase</fullName>
        <ecNumber evidence="4 8">5.1.3.3</ecNumber>
    </recommendedName>
</protein>
<evidence type="ECO:0000256" key="11">
    <source>
        <dbReference type="PIRSR" id="PIRSR005096-3"/>
    </source>
</evidence>
<keyword evidence="13" id="KW-1185">Reference proteome</keyword>
<feature type="active site" description="Proton donor" evidence="9">
    <location>
        <position position="181"/>
    </location>
</feature>
<dbReference type="GO" id="GO:0030246">
    <property type="term" value="F:carbohydrate binding"/>
    <property type="evidence" value="ECO:0007669"/>
    <property type="project" value="InterPro"/>
</dbReference>
<dbReference type="PIRSF" id="PIRSF005096">
    <property type="entry name" value="GALM"/>
    <property type="match status" value="1"/>
</dbReference>
<comment type="catalytic activity">
    <reaction evidence="1 8">
        <text>alpha-D-glucose = beta-D-glucose</text>
        <dbReference type="Rhea" id="RHEA:10264"/>
        <dbReference type="ChEBI" id="CHEBI:15903"/>
        <dbReference type="ChEBI" id="CHEBI:17925"/>
        <dbReference type="EC" id="5.1.3.3"/>
    </reaction>
</comment>
<name>A0A1H0Y2A2_9LACT</name>